<accession>A0A926HTR0</accession>
<dbReference type="GO" id="GO:0003700">
    <property type="term" value="F:DNA-binding transcription factor activity"/>
    <property type="evidence" value="ECO:0007669"/>
    <property type="project" value="InterPro"/>
</dbReference>
<dbReference type="Proteomes" id="UP000620366">
    <property type="component" value="Unassembled WGS sequence"/>
</dbReference>
<evidence type="ECO:0000256" key="2">
    <source>
        <dbReference type="ARBA" id="ARBA00023125"/>
    </source>
</evidence>
<dbReference type="AlphaFoldDB" id="A0A926HTR0"/>
<dbReference type="GO" id="GO:0043565">
    <property type="term" value="F:sequence-specific DNA binding"/>
    <property type="evidence" value="ECO:0007669"/>
    <property type="project" value="InterPro"/>
</dbReference>
<evidence type="ECO:0000313" key="6">
    <source>
        <dbReference type="Proteomes" id="UP000620366"/>
    </source>
</evidence>
<protein>
    <submittedName>
        <fullName evidence="5">Helix-turn-helix domain-containing protein</fullName>
    </submittedName>
</protein>
<name>A0A926HTR0_9FIRM</name>
<dbReference type="PANTHER" id="PTHR43280">
    <property type="entry name" value="ARAC-FAMILY TRANSCRIPTIONAL REGULATOR"/>
    <property type="match status" value="1"/>
</dbReference>
<dbReference type="Pfam" id="PF02311">
    <property type="entry name" value="AraC_binding"/>
    <property type="match status" value="1"/>
</dbReference>
<evidence type="ECO:0000256" key="1">
    <source>
        <dbReference type="ARBA" id="ARBA00023015"/>
    </source>
</evidence>
<dbReference type="Gene3D" id="2.60.120.10">
    <property type="entry name" value="Jelly Rolls"/>
    <property type="match status" value="1"/>
</dbReference>
<dbReference type="Pfam" id="PF12833">
    <property type="entry name" value="HTH_18"/>
    <property type="match status" value="1"/>
</dbReference>
<keyword evidence="1" id="KW-0805">Transcription regulation</keyword>
<reference evidence="5" key="1">
    <citation type="submission" date="2020-08" db="EMBL/GenBank/DDBJ databases">
        <title>Genome public.</title>
        <authorList>
            <person name="Liu C."/>
            <person name="Sun Q."/>
        </authorList>
    </citation>
    <scope>NUCLEOTIDE SEQUENCE</scope>
    <source>
        <strain evidence="5">BX7</strain>
    </source>
</reference>
<dbReference type="SUPFAM" id="SSF46689">
    <property type="entry name" value="Homeodomain-like"/>
    <property type="match status" value="2"/>
</dbReference>
<dbReference type="InterPro" id="IPR037923">
    <property type="entry name" value="HTH-like"/>
</dbReference>
<dbReference type="SUPFAM" id="SSF51215">
    <property type="entry name" value="Regulatory protein AraC"/>
    <property type="match status" value="1"/>
</dbReference>
<dbReference type="InterPro" id="IPR009057">
    <property type="entry name" value="Homeodomain-like_sf"/>
</dbReference>
<organism evidence="5 6">
    <name type="scientific">Feifania hominis</name>
    <dbReference type="NCBI Taxonomy" id="2763660"/>
    <lineage>
        <taxon>Bacteria</taxon>
        <taxon>Bacillati</taxon>
        <taxon>Bacillota</taxon>
        <taxon>Clostridia</taxon>
        <taxon>Eubacteriales</taxon>
        <taxon>Feifaniaceae</taxon>
        <taxon>Feifania</taxon>
    </lineage>
</organism>
<dbReference type="InterPro" id="IPR003313">
    <property type="entry name" value="AraC-bd"/>
</dbReference>
<evidence type="ECO:0000259" key="4">
    <source>
        <dbReference type="PROSITE" id="PS01124"/>
    </source>
</evidence>
<dbReference type="InterPro" id="IPR014710">
    <property type="entry name" value="RmlC-like_jellyroll"/>
</dbReference>
<dbReference type="Gene3D" id="1.10.10.60">
    <property type="entry name" value="Homeodomain-like"/>
    <property type="match status" value="2"/>
</dbReference>
<dbReference type="PROSITE" id="PS01124">
    <property type="entry name" value="HTH_ARAC_FAMILY_2"/>
    <property type="match status" value="1"/>
</dbReference>
<dbReference type="InterPro" id="IPR018060">
    <property type="entry name" value="HTH_AraC"/>
</dbReference>
<dbReference type="PANTHER" id="PTHR43280:SF34">
    <property type="entry name" value="ARAC-FAMILY TRANSCRIPTIONAL REGULATOR"/>
    <property type="match status" value="1"/>
</dbReference>
<dbReference type="SMART" id="SM00342">
    <property type="entry name" value="HTH_ARAC"/>
    <property type="match status" value="1"/>
</dbReference>
<gene>
    <name evidence="5" type="ORF">H8695_00340</name>
</gene>
<keyword evidence="6" id="KW-1185">Reference proteome</keyword>
<keyword evidence="3" id="KW-0804">Transcription</keyword>
<sequence length="283" mass="33144">MIKYNESLLEKFSIRYLSGKNEQNLHLHCHDFHELVFIVDGSVAYQIPSGVFKLKPGDMVFIRAYEKHGPHLLNPNTLYERITLQIKQKTLDDLSRGGIDFSVCFKQSTLEIYRFPYYVQSQIRMLLGKILTVYQEHPFGYEVLSDIYLSELFVKIAELFYDENSTAPTARLQPIQLLNMIEQYIIENIDSPISINDIANYVCMNKYSVMRFFKDLTGSTAYQYIINKRLEIAENLIRSGVTFSSAAEQCGFSDYSCFYRCFLKKYHVSPQKYFADLKDKQYR</sequence>
<feature type="domain" description="HTH araC/xylS-type" evidence="4">
    <location>
        <begin position="179"/>
        <end position="276"/>
    </location>
</feature>
<dbReference type="EMBL" id="JACRSP010000001">
    <property type="protein sequence ID" value="MBC8535145.1"/>
    <property type="molecule type" value="Genomic_DNA"/>
</dbReference>
<evidence type="ECO:0000256" key="3">
    <source>
        <dbReference type="ARBA" id="ARBA00023163"/>
    </source>
</evidence>
<evidence type="ECO:0000313" key="5">
    <source>
        <dbReference type="EMBL" id="MBC8535145.1"/>
    </source>
</evidence>
<comment type="caution">
    <text evidence="5">The sequence shown here is derived from an EMBL/GenBank/DDBJ whole genome shotgun (WGS) entry which is preliminary data.</text>
</comment>
<keyword evidence="2" id="KW-0238">DNA-binding</keyword>
<proteinExistence type="predicted"/>